<accession>A0ABQ7Y111</accession>
<feature type="region of interest" description="Disordered" evidence="1">
    <location>
        <begin position="1"/>
        <end position="27"/>
    </location>
</feature>
<evidence type="ECO:0000313" key="3">
    <source>
        <dbReference type="Proteomes" id="UP000824890"/>
    </source>
</evidence>
<dbReference type="SUPFAM" id="SSF52058">
    <property type="entry name" value="L domain-like"/>
    <property type="match status" value="1"/>
</dbReference>
<dbReference type="Proteomes" id="UP000824890">
    <property type="component" value="Unassembled WGS sequence"/>
</dbReference>
<dbReference type="PANTHER" id="PTHR48009:SF7">
    <property type="entry name" value="LEUCINE-RICH REPEAT (LRR) FAMILY PROTEIN"/>
    <property type="match status" value="1"/>
</dbReference>
<proteinExistence type="predicted"/>
<dbReference type="Gene3D" id="3.80.10.10">
    <property type="entry name" value="Ribonuclease Inhibitor"/>
    <property type="match status" value="1"/>
</dbReference>
<dbReference type="EMBL" id="JAGKQM010000018">
    <property type="protein sequence ID" value="KAH0861860.1"/>
    <property type="molecule type" value="Genomic_DNA"/>
</dbReference>
<name>A0ABQ7Y111_BRANA</name>
<dbReference type="InterPro" id="IPR032675">
    <property type="entry name" value="LRR_dom_sf"/>
</dbReference>
<sequence>MWSKEVKEGTSSQSKVKAGKVKEGGGCECPTPNGDVIQVCKYKPSHVAKFPNLVTPDLSHNTFSGKIPSSLSYMSYLKTLLLNHNRFTGPIPSGLVSSRPGFEGVPMEQMHRAQH</sequence>
<dbReference type="InterPro" id="IPR053213">
    <property type="entry name" value="RLP29"/>
</dbReference>
<organism evidence="2 3">
    <name type="scientific">Brassica napus</name>
    <name type="common">Rape</name>
    <dbReference type="NCBI Taxonomy" id="3708"/>
    <lineage>
        <taxon>Eukaryota</taxon>
        <taxon>Viridiplantae</taxon>
        <taxon>Streptophyta</taxon>
        <taxon>Embryophyta</taxon>
        <taxon>Tracheophyta</taxon>
        <taxon>Spermatophyta</taxon>
        <taxon>Magnoliopsida</taxon>
        <taxon>eudicotyledons</taxon>
        <taxon>Gunneridae</taxon>
        <taxon>Pentapetalae</taxon>
        <taxon>rosids</taxon>
        <taxon>malvids</taxon>
        <taxon>Brassicales</taxon>
        <taxon>Brassicaceae</taxon>
        <taxon>Brassiceae</taxon>
        <taxon>Brassica</taxon>
    </lineage>
</organism>
<evidence type="ECO:0000256" key="1">
    <source>
        <dbReference type="SAM" id="MobiDB-lite"/>
    </source>
</evidence>
<comment type="caution">
    <text evidence="2">The sequence shown here is derived from an EMBL/GenBank/DDBJ whole genome shotgun (WGS) entry which is preliminary data.</text>
</comment>
<dbReference type="InterPro" id="IPR001611">
    <property type="entry name" value="Leu-rich_rpt"/>
</dbReference>
<reference evidence="2 3" key="1">
    <citation type="submission" date="2021-05" db="EMBL/GenBank/DDBJ databases">
        <title>Genome Assembly of Synthetic Allotetraploid Brassica napus Reveals Homoeologous Exchanges between Subgenomes.</title>
        <authorList>
            <person name="Davis J.T."/>
        </authorList>
    </citation>
    <scope>NUCLEOTIDE SEQUENCE [LARGE SCALE GENOMIC DNA]</scope>
    <source>
        <strain evidence="3">cv. Da-Ae</strain>
        <tissue evidence="2">Seedling</tissue>
    </source>
</reference>
<evidence type="ECO:0000313" key="2">
    <source>
        <dbReference type="EMBL" id="KAH0861860.1"/>
    </source>
</evidence>
<protein>
    <submittedName>
        <fullName evidence="2">Uncharacterized protein</fullName>
    </submittedName>
</protein>
<keyword evidence="3" id="KW-1185">Reference proteome</keyword>
<dbReference type="PANTHER" id="PTHR48009">
    <property type="entry name" value="LEUCINE-RICH REPEAT (LRR) FAMILY PROTEIN"/>
    <property type="match status" value="1"/>
</dbReference>
<gene>
    <name evidence="2" type="ORF">HID58_079071</name>
</gene>
<dbReference type="Pfam" id="PF00560">
    <property type="entry name" value="LRR_1"/>
    <property type="match status" value="2"/>
</dbReference>